<dbReference type="Pfam" id="PF00646">
    <property type="entry name" value="F-box"/>
    <property type="match status" value="1"/>
</dbReference>
<comment type="caution">
    <text evidence="2">The sequence shown here is derived from an EMBL/GenBank/DDBJ whole genome shotgun (WGS) entry which is preliminary data.</text>
</comment>
<reference evidence="2" key="1">
    <citation type="submission" date="2021-02" db="EMBL/GenBank/DDBJ databases">
        <authorList>
            <person name="Nowell W R."/>
        </authorList>
    </citation>
    <scope>NUCLEOTIDE SEQUENCE</scope>
</reference>
<dbReference type="InterPro" id="IPR001810">
    <property type="entry name" value="F-box_dom"/>
</dbReference>
<sequence>MNASNNNDINILDLPDEILLIILNKLDMVDVFYSLVNLNKRFNQLILDPLYIDHLDLTVETSLDHNSPVDNQVFNQIRTQVLPRIHYEVNKITIASPCMEFVFNTVDYLQLHSLPLVYFPQETLLQYLTTHLKVGILGGIIVKLSNGNEPNLLTLILLLCKHLTDLTIGQFVGGNVNDSTFNLTSMRLVSSTLTKMKINVNIFDDCLYILHGYFECLSTFIIDIDRISGSSSNIDNTNKLPKLKCFSLISHFLTNAYDKRTVPLLRRMLNLEELTLLISVTTVKLPYIDGTHLYNDFLVQMPLLNKFTFSINTRVDDKGVKIDLPSNDDIQNSFIQIEYQHLDSYVNVMKIGSRCHAYSLPYQFDTFFYI</sequence>
<evidence type="ECO:0000313" key="2">
    <source>
        <dbReference type="EMBL" id="CAF2016252.1"/>
    </source>
</evidence>
<name>A0A816MTX0_9BILA</name>
<evidence type="ECO:0000259" key="1">
    <source>
        <dbReference type="PROSITE" id="PS50181"/>
    </source>
</evidence>
<dbReference type="EMBL" id="CAJNRE010003335">
    <property type="protein sequence ID" value="CAF2016252.1"/>
    <property type="molecule type" value="Genomic_DNA"/>
</dbReference>
<dbReference type="SUPFAM" id="SSF81383">
    <property type="entry name" value="F-box domain"/>
    <property type="match status" value="1"/>
</dbReference>
<accession>A0A816MTX0</accession>
<dbReference type="PROSITE" id="PS50181">
    <property type="entry name" value="FBOX"/>
    <property type="match status" value="1"/>
</dbReference>
<dbReference type="Proteomes" id="UP000663824">
    <property type="component" value="Unassembled WGS sequence"/>
</dbReference>
<gene>
    <name evidence="2" type="ORF">MBJ925_LOCUS8980</name>
</gene>
<dbReference type="AlphaFoldDB" id="A0A816MTX0"/>
<protein>
    <recommendedName>
        <fullName evidence="1">F-box domain-containing protein</fullName>
    </recommendedName>
</protein>
<proteinExistence type="predicted"/>
<dbReference type="InterPro" id="IPR036047">
    <property type="entry name" value="F-box-like_dom_sf"/>
</dbReference>
<feature type="domain" description="F-box" evidence="1">
    <location>
        <begin position="8"/>
        <end position="55"/>
    </location>
</feature>
<evidence type="ECO:0000313" key="3">
    <source>
        <dbReference type="Proteomes" id="UP000663824"/>
    </source>
</evidence>
<organism evidence="2 3">
    <name type="scientific">Rotaria magnacalcarata</name>
    <dbReference type="NCBI Taxonomy" id="392030"/>
    <lineage>
        <taxon>Eukaryota</taxon>
        <taxon>Metazoa</taxon>
        <taxon>Spiralia</taxon>
        <taxon>Gnathifera</taxon>
        <taxon>Rotifera</taxon>
        <taxon>Eurotatoria</taxon>
        <taxon>Bdelloidea</taxon>
        <taxon>Philodinida</taxon>
        <taxon>Philodinidae</taxon>
        <taxon>Rotaria</taxon>
    </lineage>
</organism>